<dbReference type="Gene3D" id="2.30.30.30">
    <property type="match status" value="1"/>
</dbReference>
<dbReference type="GO" id="GO:0002181">
    <property type="term" value="P:cytoplasmic translation"/>
    <property type="evidence" value="ECO:0007669"/>
    <property type="project" value="TreeGrafter"/>
</dbReference>
<dbReference type="GeneID" id="39748923"/>
<keyword evidence="5" id="KW-1185">Reference proteome</keyword>
<dbReference type="CDD" id="cd13156">
    <property type="entry name" value="KOW_RPL6"/>
    <property type="match status" value="1"/>
</dbReference>
<organism evidence="4 5">
    <name type="scientific">Plasmodium gonderi</name>
    <dbReference type="NCBI Taxonomy" id="77519"/>
    <lineage>
        <taxon>Eukaryota</taxon>
        <taxon>Sar</taxon>
        <taxon>Alveolata</taxon>
        <taxon>Apicomplexa</taxon>
        <taxon>Aconoidasida</taxon>
        <taxon>Haemosporida</taxon>
        <taxon>Plasmodiidae</taxon>
        <taxon>Plasmodium</taxon>
        <taxon>Plasmodium (Plasmodium)</taxon>
    </lineage>
</organism>
<dbReference type="InterPro" id="IPR000915">
    <property type="entry name" value="60S_ribosomal_eL6"/>
</dbReference>
<dbReference type="GO" id="GO:0003735">
    <property type="term" value="F:structural constituent of ribosome"/>
    <property type="evidence" value="ECO:0007669"/>
    <property type="project" value="InterPro"/>
</dbReference>
<dbReference type="OrthoDB" id="2436667at2759"/>
<reference evidence="5" key="1">
    <citation type="submission" date="2017-04" db="EMBL/GenBank/DDBJ databases">
        <title>Plasmodium gonderi genome.</title>
        <authorList>
            <person name="Arisue N."/>
            <person name="Honma H."/>
            <person name="Kawai S."/>
            <person name="Tougan T."/>
            <person name="Tanabe K."/>
            <person name="Horii T."/>
        </authorList>
    </citation>
    <scope>NUCLEOTIDE SEQUENCE [LARGE SCALE GENOMIC DNA]</scope>
    <source>
        <strain evidence="5">ATCC 30045</strain>
    </source>
</reference>
<dbReference type="Pfam" id="PF01159">
    <property type="entry name" value="Ribosomal_L6e"/>
    <property type="match status" value="1"/>
</dbReference>
<gene>
    <name evidence="4" type="ORF">PGO_121830</name>
</gene>
<evidence type="ECO:0000313" key="4">
    <source>
        <dbReference type="EMBL" id="GAW82187.1"/>
    </source>
</evidence>
<dbReference type="OMA" id="GPYEVNG"/>
<name>A0A1Y1JLV4_PLAGO</name>
<comment type="caution">
    <text evidence="4">The sequence shown here is derived from an EMBL/GenBank/DDBJ whole genome shotgun (WGS) entry which is preliminary data.</text>
</comment>
<dbReference type="EMBL" id="BDQF01000013">
    <property type="protein sequence ID" value="GAW82187.1"/>
    <property type="molecule type" value="Genomic_DNA"/>
</dbReference>
<dbReference type="InterPro" id="IPR041997">
    <property type="entry name" value="Ribosomal_eL6_KOW"/>
</dbReference>
<comment type="similarity">
    <text evidence="1">Belongs to the eukaryotic ribosomal protein eL6 family.</text>
</comment>
<keyword evidence="2 4" id="KW-0689">Ribosomal protein</keyword>
<keyword evidence="3" id="KW-0687">Ribonucleoprotein</keyword>
<proteinExistence type="inferred from homology"/>
<dbReference type="InterPro" id="IPR014722">
    <property type="entry name" value="Rib_uL2_dom2"/>
</dbReference>
<evidence type="ECO:0000256" key="2">
    <source>
        <dbReference type="ARBA" id="ARBA00022980"/>
    </source>
</evidence>
<evidence type="ECO:0000256" key="3">
    <source>
        <dbReference type="ARBA" id="ARBA00023274"/>
    </source>
</evidence>
<accession>A0A1Y1JLV4</accession>
<evidence type="ECO:0000256" key="1">
    <source>
        <dbReference type="ARBA" id="ARBA00010592"/>
    </source>
</evidence>
<dbReference type="GO" id="GO:0003723">
    <property type="term" value="F:RNA binding"/>
    <property type="evidence" value="ECO:0007669"/>
    <property type="project" value="TreeGrafter"/>
</dbReference>
<dbReference type="Proteomes" id="UP000195521">
    <property type="component" value="Unassembled WGS sequence"/>
</dbReference>
<dbReference type="PANTHER" id="PTHR10715">
    <property type="entry name" value="60S RIBOSOMAL PROTEIN L6"/>
    <property type="match status" value="1"/>
</dbReference>
<dbReference type="AlphaFoldDB" id="A0A1Y1JLV4"/>
<dbReference type="SUPFAM" id="SSF50104">
    <property type="entry name" value="Translation proteins SH3-like domain"/>
    <property type="match status" value="1"/>
</dbReference>
<evidence type="ECO:0000313" key="5">
    <source>
        <dbReference type="Proteomes" id="UP000195521"/>
    </source>
</evidence>
<dbReference type="GO" id="GO:0000027">
    <property type="term" value="P:ribosomal large subunit assembly"/>
    <property type="evidence" value="ECO:0007669"/>
    <property type="project" value="TreeGrafter"/>
</dbReference>
<dbReference type="PANTHER" id="PTHR10715:SF0">
    <property type="entry name" value="LARGE RIBOSOMAL SUBUNIT PROTEIN EL6"/>
    <property type="match status" value="1"/>
</dbReference>
<sequence length="233" mass="26716">MAKGNKEKSNKKNKGEGEVVKFYKVKGKKKILVPVKAKKTIAKKYYGRKLASKKKYVVQGKIRKSIEIGKVAIILSGRHMGKRCIITKILNSGLLAVVGPYEINGVPLKRVNPRYVVVTSTNIFNFENMAGLKDEFMKLAEDINDNSFMKSLEIKKKQKKLLSKKNEALFMNDVITKIKELMKEDPKMQQLQKTQKAIGALLKDQIMKNKIFTEYLKSKFTLRNDMALHKMKF</sequence>
<protein>
    <submittedName>
        <fullName evidence="4">60S ribosomal protein L6</fullName>
    </submittedName>
</protein>
<dbReference type="InterPro" id="IPR008991">
    <property type="entry name" value="Translation_prot_SH3-like_sf"/>
</dbReference>
<dbReference type="RefSeq" id="XP_028544776.1">
    <property type="nucleotide sequence ID" value="XM_028688975.1"/>
</dbReference>
<dbReference type="GO" id="GO:0022625">
    <property type="term" value="C:cytosolic large ribosomal subunit"/>
    <property type="evidence" value="ECO:0007669"/>
    <property type="project" value="TreeGrafter"/>
</dbReference>